<dbReference type="EMBL" id="FLUO01000003">
    <property type="protein sequence ID" value="SBW12837.1"/>
    <property type="molecule type" value="Genomic_DNA"/>
</dbReference>
<dbReference type="Gene3D" id="3.90.180.10">
    <property type="entry name" value="Medium-chain alcohol dehydrogenases, catalytic domain"/>
    <property type="match status" value="1"/>
</dbReference>
<organism evidence="4">
    <name type="scientific">uncultured Alphaproteobacteria bacterium</name>
    <dbReference type="NCBI Taxonomy" id="91750"/>
    <lineage>
        <taxon>Bacteria</taxon>
        <taxon>Pseudomonadati</taxon>
        <taxon>Pseudomonadota</taxon>
        <taxon>Alphaproteobacteria</taxon>
        <taxon>environmental samples</taxon>
    </lineage>
</organism>
<dbReference type="GO" id="GO:0016491">
    <property type="term" value="F:oxidoreductase activity"/>
    <property type="evidence" value="ECO:0007669"/>
    <property type="project" value="UniProtKB-KW"/>
</dbReference>
<dbReference type="PANTHER" id="PTHR43401">
    <property type="entry name" value="L-THREONINE 3-DEHYDROGENASE"/>
    <property type="match status" value="1"/>
</dbReference>
<accession>A0A212KMD2</accession>
<dbReference type="AlphaFoldDB" id="A0A212KMD2"/>
<proteinExistence type="predicted"/>
<keyword evidence="1" id="KW-0560">Oxidoreductase</keyword>
<evidence type="ECO:0000313" key="4">
    <source>
        <dbReference type="EMBL" id="SBW12837.1"/>
    </source>
</evidence>
<dbReference type="InterPro" id="IPR013149">
    <property type="entry name" value="ADH-like_C"/>
</dbReference>
<sequence>MKALVYAAPEKVEIRDVPPPAPREGAVKVRMRYCGICGSDIGIFAGKHPRAKAPLILGHEFVGVVDEIGAGTRGRFKKGDRVVAYPLLSCGECLPCRTGTPHVCKSLRLIGIDVDGGIAEHAWIDEDVLFKVPEGLTDRVAALIEPLAVIVRSMHQARFKLLDSVVITGAGPIGVLTALVAKHSGASRVVISDIDEARLGLCRELGFEAVNVRQEAVVDYVARTTGGDGMDVVFECSGAESAALDMTRLCRIGGMICMTGVHKAPHAVDLRELNFKEQTIVGTRVYTKREFEMAVGYAAQLSAELEKVVTQVVPLSNSEGIFAMIADPAVNTVKVLVDCEN</sequence>
<dbReference type="Pfam" id="PF00107">
    <property type="entry name" value="ADH_zinc_N"/>
    <property type="match status" value="1"/>
</dbReference>
<evidence type="ECO:0000259" key="2">
    <source>
        <dbReference type="Pfam" id="PF00107"/>
    </source>
</evidence>
<feature type="domain" description="Alcohol dehydrogenase-like N-terminal" evidence="3">
    <location>
        <begin position="24"/>
        <end position="134"/>
    </location>
</feature>
<feature type="domain" description="Alcohol dehydrogenase-like C-terminal" evidence="2">
    <location>
        <begin position="172"/>
        <end position="295"/>
    </location>
</feature>
<dbReference type="InterPro" id="IPR050129">
    <property type="entry name" value="Zn_alcohol_dh"/>
</dbReference>
<reference evidence="4" key="1">
    <citation type="submission" date="2016-04" db="EMBL/GenBank/DDBJ databases">
        <authorList>
            <person name="Evans L.H."/>
            <person name="Alamgir A."/>
            <person name="Owens N."/>
            <person name="Weber N.D."/>
            <person name="Virtaneva K."/>
            <person name="Barbian K."/>
            <person name="Babar A."/>
            <person name="Rosenke K."/>
        </authorList>
    </citation>
    <scope>NUCLEOTIDE SEQUENCE</scope>
    <source>
        <strain evidence="4">86</strain>
    </source>
</reference>
<evidence type="ECO:0000259" key="3">
    <source>
        <dbReference type="Pfam" id="PF08240"/>
    </source>
</evidence>
<evidence type="ECO:0000256" key="1">
    <source>
        <dbReference type="ARBA" id="ARBA00023002"/>
    </source>
</evidence>
<dbReference type="InterPro" id="IPR036291">
    <property type="entry name" value="NAD(P)-bd_dom_sf"/>
</dbReference>
<dbReference type="Pfam" id="PF08240">
    <property type="entry name" value="ADH_N"/>
    <property type="match status" value="1"/>
</dbReference>
<dbReference type="SUPFAM" id="SSF51735">
    <property type="entry name" value="NAD(P)-binding Rossmann-fold domains"/>
    <property type="match status" value="1"/>
</dbReference>
<dbReference type="InterPro" id="IPR011032">
    <property type="entry name" value="GroES-like_sf"/>
</dbReference>
<dbReference type="Gene3D" id="3.40.50.720">
    <property type="entry name" value="NAD(P)-binding Rossmann-like Domain"/>
    <property type="match status" value="1"/>
</dbReference>
<dbReference type="SUPFAM" id="SSF50129">
    <property type="entry name" value="GroES-like"/>
    <property type="match status" value="1"/>
</dbReference>
<name>A0A212KMD2_9PROT</name>
<gene>
    <name evidence="4" type="ORF">KL86APRO_30328</name>
</gene>
<dbReference type="PANTHER" id="PTHR43401:SF2">
    <property type="entry name" value="L-THREONINE 3-DEHYDROGENASE"/>
    <property type="match status" value="1"/>
</dbReference>
<protein>
    <submittedName>
        <fullName evidence="4">Dehydrogenase</fullName>
    </submittedName>
</protein>
<dbReference type="InterPro" id="IPR013154">
    <property type="entry name" value="ADH-like_N"/>
</dbReference>